<dbReference type="EMBL" id="JAMFLZ010000001">
    <property type="protein sequence ID" value="MCL6293576.1"/>
    <property type="molecule type" value="Genomic_DNA"/>
</dbReference>
<name>A0ABT0Q9E7_9FLAO</name>
<sequence>MKKIYILILILLNISVINAQDFQGILTYETKTNVHIQKGQKQNLKLKSPNRKDKDSIHVVVNDSTLYNHLKRKGKIVDSIKVVFGNYKIRKTYYQKEKIEYIFDLASAKKITHTPKYECIDTTDLKLIDYKDEVEIFESDSIFTINGYECKKIKIIKSDYYFIDLYFVESEFKNLTDALIFDINSNLLFQNLYFLRKKMEFKKIIKLNYYSKPNAIDFEYILKSMISKPYSESDFSLPKYEYCFWDTLNDKKLMRKHKKRLKREKSK</sequence>
<dbReference type="Proteomes" id="UP001165381">
    <property type="component" value="Unassembled WGS sequence"/>
</dbReference>
<evidence type="ECO:0000313" key="2">
    <source>
        <dbReference type="EMBL" id="MCL6293576.1"/>
    </source>
</evidence>
<protein>
    <recommendedName>
        <fullName evidence="4">Plasminogen-binding protein PgbA N-terminal domain-containing protein</fullName>
    </recommendedName>
</protein>
<comment type="caution">
    <text evidence="2">The sequence shown here is derived from an EMBL/GenBank/DDBJ whole genome shotgun (WGS) entry which is preliminary data.</text>
</comment>
<keyword evidence="3" id="KW-1185">Reference proteome</keyword>
<accession>A0ABT0Q9E7</accession>
<feature type="chain" id="PRO_5047214532" description="Plasminogen-binding protein PgbA N-terminal domain-containing protein" evidence="1">
    <location>
        <begin position="20"/>
        <end position="267"/>
    </location>
</feature>
<evidence type="ECO:0008006" key="4">
    <source>
        <dbReference type="Google" id="ProtNLM"/>
    </source>
</evidence>
<evidence type="ECO:0000313" key="3">
    <source>
        <dbReference type="Proteomes" id="UP001165381"/>
    </source>
</evidence>
<proteinExistence type="predicted"/>
<feature type="signal peptide" evidence="1">
    <location>
        <begin position="1"/>
        <end position="19"/>
    </location>
</feature>
<reference evidence="2" key="1">
    <citation type="submission" date="2022-05" db="EMBL/GenBank/DDBJ databases">
        <authorList>
            <person name="Park J.-S."/>
        </authorList>
    </citation>
    <scope>NUCLEOTIDE SEQUENCE</scope>
    <source>
        <strain evidence="2">2012CJ34-3</strain>
    </source>
</reference>
<organism evidence="2 3">
    <name type="scientific">Jejuia spongiicola</name>
    <dbReference type="NCBI Taxonomy" id="2942207"/>
    <lineage>
        <taxon>Bacteria</taxon>
        <taxon>Pseudomonadati</taxon>
        <taxon>Bacteroidota</taxon>
        <taxon>Flavobacteriia</taxon>
        <taxon>Flavobacteriales</taxon>
        <taxon>Flavobacteriaceae</taxon>
        <taxon>Jejuia</taxon>
    </lineage>
</organism>
<keyword evidence="1" id="KW-0732">Signal</keyword>
<gene>
    <name evidence="2" type="ORF">M3P09_01135</name>
</gene>
<dbReference type="RefSeq" id="WP_249971714.1">
    <property type="nucleotide sequence ID" value="NZ_JAMFLZ010000001.1"/>
</dbReference>
<evidence type="ECO:0000256" key="1">
    <source>
        <dbReference type="SAM" id="SignalP"/>
    </source>
</evidence>